<proteinExistence type="predicted"/>
<evidence type="ECO:0000313" key="3">
    <source>
        <dbReference type="Proteomes" id="UP001516061"/>
    </source>
</evidence>
<dbReference type="InterPro" id="IPR037482">
    <property type="entry name" value="ST1585_MBL-fold"/>
</dbReference>
<organism evidence="2 3">
    <name type="scientific">Sphaerotilus uruguayifluvii</name>
    <dbReference type="NCBI Taxonomy" id="2735897"/>
    <lineage>
        <taxon>Bacteria</taxon>
        <taxon>Pseudomonadati</taxon>
        <taxon>Pseudomonadota</taxon>
        <taxon>Betaproteobacteria</taxon>
        <taxon>Burkholderiales</taxon>
        <taxon>Sphaerotilaceae</taxon>
        <taxon>Sphaerotilus</taxon>
    </lineage>
</organism>
<sequence length="333" mass="36214">MTLAPHTHDLGHGIFAIDTGFERDHFDAAYLIVDEGRAAFVDTGHNAAVPRLLAALDALGLPREAVDWVIPTHVHLDHAGGAGLLMRHLPGARALIHPRGARHLINPLALVEGARAVYGVEVVRQTYGVIEPIEAGRVVESHDGQRIRLGSRELLLIDTPGHARHHHCVWDERSRGWFTGDTFGISYREFDGADGAWIFPSTTPVQFEPEALRASVQRMLALQPRCLYPTHFGRVDGVERLAAQFLATLDRFEADGLALLARLPDDAPARLAALKEQVASTLVDSALAAGCPVSADRARELLALDIELNAQGMAVWLDRLARPTGSGGSRRSQ</sequence>
<gene>
    <name evidence="2" type="ORF">HNQ01_000928</name>
</gene>
<keyword evidence="3" id="KW-1185">Reference proteome</keyword>
<feature type="domain" description="Metallo-beta-lactamase" evidence="1">
    <location>
        <begin position="26"/>
        <end position="231"/>
    </location>
</feature>
<dbReference type="PANTHER" id="PTHR42951:SF22">
    <property type="entry name" value="METALLO BETA-LACTAMASE SUPERFAMILY LIPOPROTEIN"/>
    <property type="match status" value="1"/>
</dbReference>
<evidence type="ECO:0000259" key="1">
    <source>
        <dbReference type="SMART" id="SM00849"/>
    </source>
</evidence>
<dbReference type="InterPro" id="IPR001279">
    <property type="entry name" value="Metallo-B-lactamas"/>
</dbReference>
<reference evidence="2 3" key="1">
    <citation type="submission" date="2020-05" db="EMBL/GenBank/DDBJ databases">
        <title>Genomic Encyclopedia of Type Strains, Phase IV (KMG-V): Genome sequencing to study the core and pangenomes of soil and plant-associated prokaryotes.</title>
        <authorList>
            <person name="Whitman W."/>
        </authorList>
    </citation>
    <scope>NUCLEOTIDE SEQUENCE [LARGE SCALE GENOMIC DNA]</scope>
    <source>
        <strain evidence="2 3">C29</strain>
    </source>
</reference>
<evidence type="ECO:0000313" key="2">
    <source>
        <dbReference type="EMBL" id="NRT55218.1"/>
    </source>
</evidence>
<name>A0ABX2FYW3_9BURK</name>
<accession>A0ABX2FYW3</accession>
<dbReference type="Pfam" id="PF00753">
    <property type="entry name" value="Lactamase_B"/>
    <property type="match status" value="1"/>
</dbReference>
<comment type="caution">
    <text evidence="2">The sequence shown here is derived from an EMBL/GenBank/DDBJ whole genome shotgun (WGS) entry which is preliminary data.</text>
</comment>
<dbReference type="SUPFAM" id="SSF56281">
    <property type="entry name" value="Metallo-hydrolase/oxidoreductase"/>
    <property type="match status" value="1"/>
</dbReference>
<protein>
    <submittedName>
        <fullName evidence="2">Glyoxylase-like metal-dependent hydrolase (Beta-lactamase superfamily II)</fullName>
    </submittedName>
</protein>
<dbReference type="Gene3D" id="3.60.15.10">
    <property type="entry name" value="Ribonuclease Z/Hydroxyacylglutathione hydrolase-like"/>
    <property type="match status" value="1"/>
</dbReference>
<dbReference type="EMBL" id="JABSNM010000003">
    <property type="protein sequence ID" value="NRT55218.1"/>
    <property type="molecule type" value="Genomic_DNA"/>
</dbReference>
<dbReference type="InterPro" id="IPR036866">
    <property type="entry name" value="RibonucZ/Hydroxyglut_hydro"/>
</dbReference>
<dbReference type="Proteomes" id="UP001516061">
    <property type="component" value="Unassembled WGS sequence"/>
</dbReference>
<dbReference type="CDD" id="cd07726">
    <property type="entry name" value="ST1585-like_MBL-fold"/>
    <property type="match status" value="1"/>
</dbReference>
<dbReference type="RefSeq" id="WP_173804205.1">
    <property type="nucleotide sequence ID" value="NZ_JABSNM010000003.1"/>
</dbReference>
<dbReference type="PANTHER" id="PTHR42951">
    <property type="entry name" value="METALLO-BETA-LACTAMASE DOMAIN-CONTAINING"/>
    <property type="match status" value="1"/>
</dbReference>
<dbReference type="InterPro" id="IPR050855">
    <property type="entry name" value="NDM-1-like"/>
</dbReference>
<dbReference type="SMART" id="SM00849">
    <property type="entry name" value="Lactamase_B"/>
    <property type="match status" value="1"/>
</dbReference>